<comment type="similarity">
    <text evidence="1 4">Belongs to the SIS family. GutQ/KpsF subfamily.</text>
</comment>
<dbReference type="STRING" id="216.LS73_09660"/>
<gene>
    <name evidence="10" type="primary">kpsF</name>
    <name evidence="11" type="ORF">LS73_008700</name>
    <name evidence="10" type="ORF">NCTC12714_00303</name>
</gene>
<evidence type="ECO:0000256" key="4">
    <source>
        <dbReference type="PIRNR" id="PIRNR004692"/>
    </source>
</evidence>
<dbReference type="GO" id="GO:0019146">
    <property type="term" value="F:arabinose-5-phosphate isomerase activity"/>
    <property type="evidence" value="ECO:0007669"/>
    <property type="project" value="UniProtKB-EC"/>
</dbReference>
<protein>
    <submittedName>
        <fullName evidence="10">KpsF protein</fullName>
        <ecNumber evidence="10">5.3.1.13</ecNumber>
    </submittedName>
    <submittedName>
        <fullName evidence="11">KpsF/GutQ family sugar-phosphate isomerase</fullName>
    </submittedName>
</protein>
<dbReference type="PROSITE" id="PS51464">
    <property type="entry name" value="SIS"/>
    <property type="match status" value="1"/>
</dbReference>
<dbReference type="EMBL" id="UGJE01000002">
    <property type="protein sequence ID" value="STQ85518.1"/>
    <property type="molecule type" value="Genomic_DNA"/>
</dbReference>
<dbReference type="Gene3D" id="3.10.580.10">
    <property type="entry name" value="CBS-domain"/>
    <property type="match status" value="1"/>
</dbReference>
<evidence type="ECO:0000313" key="12">
    <source>
        <dbReference type="Proteomes" id="UP000029922"/>
    </source>
</evidence>
<keyword evidence="13" id="KW-1185">Reference proteome</keyword>
<dbReference type="PANTHER" id="PTHR42745:SF1">
    <property type="entry name" value="ARABINOSE 5-PHOSPHATE ISOMERASE KDSD"/>
    <property type="match status" value="1"/>
</dbReference>
<feature type="domain" description="CBS" evidence="8">
    <location>
        <begin position="203"/>
        <end position="261"/>
    </location>
</feature>
<dbReference type="GO" id="GO:1901135">
    <property type="term" value="P:carbohydrate derivative metabolic process"/>
    <property type="evidence" value="ECO:0007669"/>
    <property type="project" value="InterPro"/>
</dbReference>
<evidence type="ECO:0000256" key="7">
    <source>
        <dbReference type="PROSITE-ProRule" id="PRU00703"/>
    </source>
</evidence>
<dbReference type="Pfam" id="PF00571">
    <property type="entry name" value="CBS"/>
    <property type="match status" value="2"/>
</dbReference>
<evidence type="ECO:0000256" key="2">
    <source>
        <dbReference type="ARBA" id="ARBA00022737"/>
    </source>
</evidence>
<dbReference type="InterPro" id="IPR050986">
    <property type="entry name" value="GutQ/KpsF_isomerases"/>
</dbReference>
<keyword evidence="3 7" id="KW-0129">CBS domain</keyword>
<name>A0A099TXY9_9HELI</name>
<organism evidence="10 13">
    <name type="scientific">Helicobacter muridarum</name>
    <dbReference type="NCBI Taxonomy" id="216"/>
    <lineage>
        <taxon>Bacteria</taxon>
        <taxon>Pseudomonadati</taxon>
        <taxon>Campylobacterota</taxon>
        <taxon>Epsilonproteobacteria</taxon>
        <taxon>Campylobacterales</taxon>
        <taxon>Helicobacteraceae</taxon>
        <taxon>Helicobacter</taxon>
    </lineage>
</organism>
<feature type="domain" description="CBS" evidence="8">
    <location>
        <begin position="269"/>
        <end position="325"/>
    </location>
</feature>
<feature type="site" description="Catalytically relevant" evidence="6">
    <location>
        <position position="145"/>
    </location>
</feature>
<dbReference type="InterPro" id="IPR000644">
    <property type="entry name" value="CBS_dom"/>
</dbReference>
<evidence type="ECO:0000259" key="9">
    <source>
        <dbReference type="PROSITE" id="PS51464"/>
    </source>
</evidence>
<dbReference type="Proteomes" id="UP000029922">
    <property type="component" value="Unassembled WGS sequence"/>
</dbReference>
<sequence>MQHHNFQAIFLQTLQQEASSLYRYNGDLSDLDSIICTLLSTQGRVALIGIGKSGLVARKISATLSSTGTSSIFIHPAEAMHGDLGMLQPSDCVIAISYSGESEEIVNILPHIKRRNIPIITMTKARDSRISLIGDYFLPIIIDREACPLQAAPTTSTTLTMAMGDAIAICLINARGFSKEDFALFHPGGNLGRELFVRVLDIMQKDNLPLLNVDNTLKESIVIMTQGRLGNALFVDSKQNLLGILSDGDLRRAMFDAEFSLESKAFIYATKTPKVIYDSNTLAIQALQIMRDSKIQLVPIVSHSNVLEGVVHLHDLLQAGFRLDS</sequence>
<dbReference type="PIRSF" id="PIRSF004692">
    <property type="entry name" value="KdsD_KpsF"/>
    <property type="match status" value="1"/>
</dbReference>
<dbReference type="GO" id="GO:0005975">
    <property type="term" value="P:carbohydrate metabolic process"/>
    <property type="evidence" value="ECO:0007669"/>
    <property type="project" value="InterPro"/>
</dbReference>
<evidence type="ECO:0000256" key="3">
    <source>
        <dbReference type="ARBA" id="ARBA00023122"/>
    </source>
</evidence>
<dbReference type="NCBIfam" id="TIGR00393">
    <property type="entry name" value="kpsF"/>
    <property type="match status" value="1"/>
</dbReference>
<dbReference type="AlphaFoldDB" id="A0A099TXY9"/>
<dbReference type="OrthoDB" id="9762536at2"/>
<dbReference type="InterPro" id="IPR004800">
    <property type="entry name" value="KdsD/KpsF-type"/>
</dbReference>
<dbReference type="InterPro" id="IPR046342">
    <property type="entry name" value="CBS_dom_sf"/>
</dbReference>
<dbReference type="EMBL" id="JRPD02000027">
    <property type="protein sequence ID" value="TLD98596.1"/>
    <property type="molecule type" value="Genomic_DNA"/>
</dbReference>
<dbReference type="GO" id="GO:0046872">
    <property type="term" value="F:metal ion binding"/>
    <property type="evidence" value="ECO:0007669"/>
    <property type="project" value="UniProtKB-KW"/>
</dbReference>
<feature type="domain" description="SIS" evidence="9">
    <location>
        <begin position="35"/>
        <end position="177"/>
    </location>
</feature>
<dbReference type="PANTHER" id="PTHR42745">
    <property type="match status" value="1"/>
</dbReference>
<proteinExistence type="inferred from homology"/>
<dbReference type="InterPro" id="IPR046348">
    <property type="entry name" value="SIS_dom_sf"/>
</dbReference>
<dbReference type="CDD" id="cd04604">
    <property type="entry name" value="CBS_pair_SIS_assoc"/>
    <property type="match status" value="1"/>
</dbReference>
<dbReference type="RefSeq" id="WP_034559466.1">
    <property type="nucleotide sequence ID" value="NZ_FZML01000018.1"/>
</dbReference>
<evidence type="ECO:0000256" key="5">
    <source>
        <dbReference type="PIRSR" id="PIRSR004692-2"/>
    </source>
</evidence>
<dbReference type="InterPro" id="IPR001347">
    <property type="entry name" value="SIS_dom"/>
</dbReference>
<evidence type="ECO:0000313" key="11">
    <source>
        <dbReference type="EMBL" id="TLD98596.1"/>
    </source>
</evidence>
<dbReference type="CDD" id="cd05014">
    <property type="entry name" value="SIS_Kpsf"/>
    <property type="match status" value="1"/>
</dbReference>
<dbReference type="Pfam" id="PF01380">
    <property type="entry name" value="SIS"/>
    <property type="match status" value="1"/>
</dbReference>
<evidence type="ECO:0000313" key="13">
    <source>
        <dbReference type="Proteomes" id="UP000255139"/>
    </source>
</evidence>
<keyword evidence="10" id="KW-0413">Isomerase</keyword>
<dbReference type="EC" id="5.3.1.13" evidence="10"/>
<keyword evidence="5" id="KW-0479">Metal-binding</keyword>
<dbReference type="SUPFAM" id="SSF53697">
    <property type="entry name" value="SIS domain"/>
    <property type="match status" value="1"/>
</dbReference>
<evidence type="ECO:0000256" key="6">
    <source>
        <dbReference type="PIRSR" id="PIRSR004692-3"/>
    </source>
</evidence>
<dbReference type="FunFam" id="3.40.50.10490:FF:000011">
    <property type="entry name" value="Arabinose 5-phosphate isomerase"/>
    <property type="match status" value="1"/>
</dbReference>
<feature type="site" description="Catalytically relevant" evidence="6">
    <location>
        <position position="186"/>
    </location>
</feature>
<reference evidence="10 13" key="2">
    <citation type="submission" date="2018-06" db="EMBL/GenBank/DDBJ databases">
        <authorList>
            <consortium name="Pathogen Informatics"/>
            <person name="Doyle S."/>
        </authorList>
    </citation>
    <scope>NUCLEOTIDE SEQUENCE [LARGE SCALE GENOMIC DNA]</scope>
    <source>
        <strain evidence="10 13">NCTC12714</strain>
    </source>
</reference>
<reference evidence="11 12" key="1">
    <citation type="journal article" date="2014" name="Genome Announc.">
        <title>Draft genome sequences of eight enterohepatic helicobacter species isolated from both laboratory and wild rodents.</title>
        <authorList>
            <person name="Sheh A."/>
            <person name="Shen Z."/>
            <person name="Fox J.G."/>
        </authorList>
    </citation>
    <scope>NUCLEOTIDE SEQUENCE [LARGE SCALE GENOMIC DNA]</scope>
    <source>
        <strain evidence="11 12">ST1</strain>
    </source>
</reference>
<dbReference type="PROSITE" id="PS51371">
    <property type="entry name" value="CBS"/>
    <property type="match status" value="2"/>
</dbReference>
<evidence type="ECO:0000313" key="10">
    <source>
        <dbReference type="EMBL" id="STQ85518.1"/>
    </source>
</evidence>
<dbReference type="InterPro" id="IPR035474">
    <property type="entry name" value="SIS_Kpsf"/>
</dbReference>
<feature type="site" description="Catalytically relevant" evidence="6">
    <location>
        <position position="104"/>
    </location>
</feature>
<evidence type="ECO:0000259" key="8">
    <source>
        <dbReference type="PROSITE" id="PS51371"/>
    </source>
</evidence>
<dbReference type="GO" id="GO:0097367">
    <property type="term" value="F:carbohydrate derivative binding"/>
    <property type="evidence" value="ECO:0007669"/>
    <property type="project" value="InterPro"/>
</dbReference>
<accession>A0A099TXY9</accession>
<keyword evidence="2" id="KW-0677">Repeat</keyword>
<dbReference type="Gene3D" id="3.40.50.10490">
    <property type="entry name" value="Glucose-6-phosphate isomerase like protein, domain 1"/>
    <property type="match status" value="1"/>
</dbReference>
<feature type="site" description="Catalytically relevant" evidence="6">
    <location>
        <position position="52"/>
    </location>
</feature>
<evidence type="ECO:0000256" key="1">
    <source>
        <dbReference type="ARBA" id="ARBA00008165"/>
    </source>
</evidence>
<keyword evidence="5" id="KW-0862">Zinc</keyword>
<dbReference type="Proteomes" id="UP000255139">
    <property type="component" value="Unassembled WGS sequence"/>
</dbReference>
<feature type="binding site" evidence="5">
    <location>
        <position position="75"/>
    </location>
    <ligand>
        <name>Zn(2+)</name>
        <dbReference type="ChEBI" id="CHEBI:29105"/>
    </ligand>
</feature>